<dbReference type="InterPro" id="IPR006675">
    <property type="entry name" value="HDIG_dom"/>
</dbReference>
<dbReference type="InterPro" id="IPR013976">
    <property type="entry name" value="HDOD"/>
</dbReference>
<dbReference type="EMBL" id="QZJZ01000005">
    <property type="protein sequence ID" value="RJP62025.1"/>
    <property type="molecule type" value="Genomic_DNA"/>
</dbReference>
<dbReference type="Gene3D" id="1.10.3210.10">
    <property type="entry name" value="Hypothetical protein af1432"/>
    <property type="match status" value="1"/>
</dbReference>
<dbReference type="AlphaFoldDB" id="A0A3A4R6K6"/>
<dbReference type="Pfam" id="PF08668">
    <property type="entry name" value="HDOD"/>
    <property type="match status" value="1"/>
</dbReference>
<dbReference type="SUPFAM" id="SSF109604">
    <property type="entry name" value="HD-domain/PDEase-like"/>
    <property type="match status" value="1"/>
</dbReference>
<feature type="domain" description="HDOD" evidence="1">
    <location>
        <begin position="44"/>
        <end position="239"/>
    </location>
</feature>
<protein>
    <submittedName>
        <fullName evidence="2">HDOD domain-containing protein</fullName>
    </submittedName>
</protein>
<dbReference type="NCBIfam" id="TIGR00277">
    <property type="entry name" value="HDIG"/>
    <property type="match status" value="1"/>
</dbReference>
<dbReference type="InterPro" id="IPR003607">
    <property type="entry name" value="HD/PDEase_dom"/>
</dbReference>
<proteinExistence type="predicted"/>
<dbReference type="Proteomes" id="UP000266426">
    <property type="component" value="Unassembled WGS sequence"/>
</dbReference>
<dbReference type="InterPro" id="IPR052340">
    <property type="entry name" value="RNase_Y/CdgJ"/>
</dbReference>
<comment type="caution">
    <text evidence="2">The sequence shown here is derived from an EMBL/GenBank/DDBJ whole genome shotgun (WGS) entry which is preliminary data.</text>
</comment>
<evidence type="ECO:0000313" key="2">
    <source>
        <dbReference type="EMBL" id="RJP62025.1"/>
    </source>
</evidence>
<name>A0A3A4R6K6_9BACT</name>
<sequence length="315" mass="35560">MHKPYYSIDLHLRYLVSMRKISIQGDFEVSRLSLEECTNVINGLPPLSSALNRLLSALENDMAGANDIARIISFDQALSANILRLVNSAYYGYPNQITSIDHAVVILGFNAIKSLALGLAVVNIFTEKVYKESKKMHFWEHSLGTAVASRLLMSKINKNYSEEAFTAGLLHDIGKMVFLLSFKDDYVKLYDEAKGDSNNMQFLESEAIGADHAKVGTHIAKKWCFPSKLCAMIQYHHTPEKLKDFDQMTVITGCIVYMANWVSHMSILGKKVTDCPSEKFFQLKDILKIPDELLNAIHSSLNTHINEIKRFFNMA</sequence>
<accession>A0A3A4R6K6</accession>
<evidence type="ECO:0000259" key="1">
    <source>
        <dbReference type="PROSITE" id="PS51833"/>
    </source>
</evidence>
<gene>
    <name evidence="2" type="ORF">C4541_00375</name>
</gene>
<dbReference type="PANTHER" id="PTHR33525">
    <property type="match status" value="1"/>
</dbReference>
<dbReference type="CDD" id="cd00077">
    <property type="entry name" value="HDc"/>
    <property type="match status" value="1"/>
</dbReference>
<evidence type="ECO:0000313" key="3">
    <source>
        <dbReference type="Proteomes" id="UP000266426"/>
    </source>
</evidence>
<organism evidence="2 3">
    <name type="scientific">Candidatus Auribacter fodinae</name>
    <dbReference type="NCBI Taxonomy" id="2093366"/>
    <lineage>
        <taxon>Bacteria</taxon>
        <taxon>Pseudomonadati</taxon>
        <taxon>Candidatus Auribacterota</taxon>
        <taxon>Candidatus Auribacteria</taxon>
        <taxon>Candidatus Auribacterales</taxon>
        <taxon>Candidatus Auribacteraceae</taxon>
        <taxon>Candidatus Auribacter</taxon>
    </lineage>
</organism>
<reference evidence="2 3" key="1">
    <citation type="journal article" date="2017" name="ISME J.">
        <title>Energy and carbon metabolisms in a deep terrestrial subsurface fluid microbial community.</title>
        <authorList>
            <person name="Momper L."/>
            <person name="Jungbluth S.P."/>
            <person name="Lee M.D."/>
            <person name="Amend J.P."/>
        </authorList>
    </citation>
    <scope>NUCLEOTIDE SEQUENCE [LARGE SCALE GENOMIC DNA]</scope>
    <source>
        <strain evidence="2">SURF_26</strain>
    </source>
</reference>
<dbReference type="PANTHER" id="PTHR33525:SF3">
    <property type="entry name" value="RIBONUCLEASE Y"/>
    <property type="match status" value="1"/>
</dbReference>
<dbReference type="PROSITE" id="PS51833">
    <property type="entry name" value="HDOD"/>
    <property type="match status" value="1"/>
</dbReference>